<dbReference type="OrthoDB" id="10258210at2759"/>
<dbReference type="AlphaFoldDB" id="A0A2V3J0E4"/>
<dbReference type="PRINTS" id="PR00975">
    <property type="entry name" value="RIBOSOMALS19"/>
</dbReference>
<dbReference type="Proteomes" id="UP000247409">
    <property type="component" value="Unassembled WGS sequence"/>
</dbReference>
<accession>A0A2V3J0E4</accession>
<dbReference type="HAMAP" id="MF_00531">
    <property type="entry name" value="Ribosomal_uS19"/>
    <property type="match status" value="1"/>
</dbReference>
<gene>
    <name evidence="5" type="ORF">BWQ96_02268</name>
</gene>
<dbReference type="PIRSF" id="PIRSF002144">
    <property type="entry name" value="Ribosomal_S19"/>
    <property type="match status" value="1"/>
</dbReference>
<dbReference type="Gene3D" id="3.30.860.10">
    <property type="entry name" value="30s Ribosomal Protein S19, Chain A"/>
    <property type="match status" value="1"/>
</dbReference>
<evidence type="ECO:0000313" key="6">
    <source>
        <dbReference type="Proteomes" id="UP000247409"/>
    </source>
</evidence>
<dbReference type="PROSITE" id="PS00323">
    <property type="entry name" value="RIBOSOMAL_S19"/>
    <property type="match status" value="1"/>
</dbReference>
<dbReference type="NCBIfam" id="NF003121">
    <property type="entry name" value="PRK04038.1"/>
    <property type="match status" value="1"/>
</dbReference>
<keyword evidence="6" id="KW-1185">Reference proteome</keyword>
<dbReference type="SUPFAM" id="SSF54570">
    <property type="entry name" value="Ribosomal protein S19"/>
    <property type="match status" value="1"/>
</dbReference>
<comment type="caution">
    <text evidence="5">The sequence shown here is derived from an EMBL/GenBank/DDBJ whole genome shotgun (WGS) entry which is preliminary data.</text>
</comment>
<dbReference type="FunFam" id="3.30.860.10:FF:000002">
    <property type="entry name" value="40S ribosomal protein S15"/>
    <property type="match status" value="1"/>
</dbReference>
<dbReference type="GO" id="GO:0000028">
    <property type="term" value="P:ribosomal small subunit assembly"/>
    <property type="evidence" value="ECO:0007669"/>
    <property type="project" value="TreeGrafter"/>
</dbReference>
<proteinExistence type="inferred from homology"/>
<dbReference type="InterPro" id="IPR005713">
    <property type="entry name" value="Ribosomal_uS19_euk/arc"/>
</dbReference>
<comment type="similarity">
    <text evidence="1 4">Belongs to the universal ribosomal protein uS19 family.</text>
</comment>
<name>A0A2V3J0E4_9FLOR</name>
<dbReference type="GO" id="GO:0022627">
    <property type="term" value="C:cytosolic small ribosomal subunit"/>
    <property type="evidence" value="ECO:0007669"/>
    <property type="project" value="TreeGrafter"/>
</dbReference>
<dbReference type="InterPro" id="IPR023575">
    <property type="entry name" value="Ribosomal_uS19_SF"/>
</dbReference>
<dbReference type="InterPro" id="IPR020934">
    <property type="entry name" value="Ribosomal_uS19_CS"/>
</dbReference>
<keyword evidence="2 4" id="KW-0689">Ribosomal protein</keyword>
<dbReference type="GO" id="GO:0003735">
    <property type="term" value="F:structural constituent of ribosome"/>
    <property type="evidence" value="ECO:0007669"/>
    <property type="project" value="InterPro"/>
</dbReference>
<dbReference type="InterPro" id="IPR002222">
    <property type="entry name" value="Ribosomal_uS19"/>
</dbReference>
<evidence type="ECO:0000256" key="1">
    <source>
        <dbReference type="ARBA" id="ARBA00007345"/>
    </source>
</evidence>
<organism evidence="5 6">
    <name type="scientific">Gracilariopsis chorda</name>
    <dbReference type="NCBI Taxonomy" id="448386"/>
    <lineage>
        <taxon>Eukaryota</taxon>
        <taxon>Rhodophyta</taxon>
        <taxon>Florideophyceae</taxon>
        <taxon>Rhodymeniophycidae</taxon>
        <taxon>Gracilariales</taxon>
        <taxon>Gracilariaceae</taxon>
        <taxon>Gracilariopsis</taxon>
    </lineage>
</organism>
<protein>
    <submittedName>
        <fullName evidence="5">40S ribosomal protein S15</fullName>
    </submittedName>
</protein>
<dbReference type="GO" id="GO:0006412">
    <property type="term" value="P:translation"/>
    <property type="evidence" value="ECO:0007669"/>
    <property type="project" value="InterPro"/>
</dbReference>
<dbReference type="GO" id="GO:0003723">
    <property type="term" value="F:RNA binding"/>
    <property type="evidence" value="ECO:0007669"/>
    <property type="project" value="InterPro"/>
</dbReference>
<dbReference type="EMBL" id="NBIV01000018">
    <property type="protein sequence ID" value="PXF47882.1"/>
    <property type="molecule type" value="Genomic_DNA"/>
</dbReference>
<dbReference type="NCBIfam" id="TIGR01025">
    <property type="entry name" value="uS19_arch"/>
    <property type="match status" value="1"/>
</dbReference>
<keyword evidence="3 4" id="KW-0687">Ribonucleoprotein</keyword>
<reference evidence="5 6" key="1">
    <citation type="journal article" date="2018" name="Mol. Biol. Evol.">
        <title>Analysis of the draft genome of the red seaweed Gracilariopsis chorda provides insights into genome size evolution in Rhodophyta.</title>
        <authorList>
            <person name="Lee J."/>
            <person name="Yang E.C."/>
            <person name="Graf L."/>
            <person name="Yang J.H."/>
            <person name="Qiu H."/>
            <person name="Zel Zion U."/>
            <person name="Chan C.X."/>
            <person name="Stephens T.G."/>
            <person name="Weber A.P.M."/>
            <person name="Boo G.H."/>
            <person name="Boo S.M."/>
            <person name="Kim K.M."/>
            <person name="Shin Y."/>
            <person name="Jung M."/>
            <person name="Lee S.J."/>
            <person name="Yim H.S."/>
            <person name="Lee J.H."/>
            <person name="Bhattacharya D."/>
            <person name="Yoon H.S."/>
        </authorList>
    </citation>
    <scope>NUCLEOTIDE SEQUENCE [LARGE SCALE GENOMIC DNA]</scope>
    <source>
        <strain evidence="5 6">SKKU-2015</strain>
        <tissue evidence="5">Whole body</tissue>
    </source>
</reference>
<dbReference type="PANTHER" id="PTHR11880:SF2">
    <property type="entry name" value="SMALL RIBOSOMAL SUBUNIT PROTEIN US19"/>
    <property type="match status" value="1"/>
</dbReference>
<dbReference type="STRING" id="448386.A0A2V3J0E4"/>
<dbReference type="Pfam" id="PF00203">
    <property type="entry name" value="Ribosomal_S19"/>
    <property type="match status" value="1"/>
</dbReference>
<evidence type="ECO:0000256" key="4">
    <source>
        <dbReference type="RuleBase" id="RU003485"/>
    </source>
</evidence>
<evidence type="ECO:0000256" key="2">
    <source>
        <dbReference type="ARBA" id="ARBA00022980"/>
    </source>
</evidence>
<evidence type="ECO:0000313" key="5">
    <source>
        <dbReference type="EMBL" id="PXF47882.1"/>
    </source>
</evidence>
<dbReference type="PANTHER" id="PTHR11880">
    <property type="entry name" value="RIBOSOMAL PROTEIN S19P FAMILY MEMBER"/>
    <property type="match status" value="1"/>
</dbReference>
<evidence type="ECO:0000256" key="3">
    <source>
        <dbReference type="ARBA" id="ARBA00023274"/>
    </source>
</evidence>
<sequence>MSTVQPKRRTFKKFTFRGVDLDALLTMKPVELLPLLSSRARRKFNRGITRKPMALIKKLNKAKKEAPEHEKPEVVKTHLRNMIVVPEMIGSVIGVYNGKTFNAVEIKPEMIGTYLGEYSCTYKFVRHGRPGIGATHSSRFIPLK</sequence>